<dbReference type="SUPFAM" id="SSF50475">
    <property type="entry name" value="FMN-binding split barrel"/>
    <property type="match status" value="1"/>
</dbReference>
<dbReference type="EMBL" id="JAYGJQ010000001">
    <property type="protein sequence ID" value="MEA9355626.1"/>
    <property type="molecule type" value="Genomic_DNA"/>
</dbReference>
<dbReference type="RefSeq" id="WP_323575243.1">
    <property type="nucleotide sequence ID" value="NZ_JAYGJQ010000001.1"/>
</dbReference>
<dbReference type="PANTHER" id="PTHR35802:SF1">
    <property type="entry name" value="PROTEASE SYNTHASE AND SPORULATION PROTEIN PAI 2"/>
    <property type="match status" value="1"/>
</dbReference>
<gene>
    <name evidence="1" type="ORF">SHI21_05425</name>
</gene>
<protein>
    <submittedName>
        <fullName evidence="1">FMN-binding negative transcriptional regulator</fullName>
    </submittedName>
</protein>
<organism evidence="1 2">
    <name type="scientific">Bacteriovorax antarcticus</name>
    <dbReference type="NCBI Taxonomy" id="3088717"/>
    <lineage>
        <taxon>Bacteria</taxon>
        <taxon>Pseudomonadati</taxon>
        <taxon>Bdellovibrionota</taxon>
        <taxon>Bacteriovoracia</taxon>
        <taxon>Bacteriovoracales</taxon>
        <taxon>Bacteriovoracaceae</taxon>
        <taxon>Bacteriovorax</taxon>
    </lineage>
</organism>
<evidence type="ECO:0000313" key="2">
    <source>
        <dbReference type="Proteomes" id="UP001302274"/>
    </source>
</evidence>
<accession>A0ABU5VRF5</accession>
<evidence type="ECO:0000313" key="1">
    <source>
        <dbReference type="EMBL" id="MEA9355626.1"/>
    </source>
</evidence>
<dbReference type="PIRSF" id="PIRSF010372">
    <property type="entry name" value="PaiB"/>
    <property type="match status" value="1"/>
</dbReference>
<name>A0ABU5VRF5_9BACT</name>
<reference evidence="1 2" key="1">
    <citation type="submission" date="2023-11" db="EMBL/GenBank/DDBJ databases">
        <title>A Novel Polar Bacteriovorax (B. antarcticus) Isolated from the Biocrust in Antarctica.</title>
        <authorList>
            <person name="Mun W."/>
            <person name="Choi S.Y."/>
            <person name="Mitchell R.J."/>
        </authorList>
    </citation>
    <scope>NUCLEOTIDE SEQUENCE [LARGE SCALE GENOMIC DNA]</scope>
    <source>
        <strain evidence="1 2">PP10</strain>
    </source>
</reference>
<dbReference type="Gene3D" id="2.30.110.10">
    <property type="entry name" value="Electron Transport, Fmn-binding Protein, Chain A"/>
    <property type="match status" value="1"/>
</dbReference>
<dbReference type="Proteomes" id="UP001302274">
    <property type="component" value="Unassembled WGS sequence"/>
</dbReference>
<keyword evidence="2" id="KW-1185">Reference proteome</keyword>
<comment type="caution">
    <text evidence="1">The sequence shown here is derived from an EMBL/GenBank/DDBJ whole genome shotgun (WGS) entry which is preliminary data.</text>
</comment>
<dbReference type="InterPro" id="IPR012349">
    <property type="entry name" value="Split_barrel_FMN-bd"/>
</dbReference>
<dbReference type="InterPro" id="IPR007396">
    <property type="entry name" value="TR_PAI2-type"/>
</dbReference>
<sequence length="208" mass="24702">MYLPAHFEATDLKLMSSFIEEYSFGTLVTNANNEINANHYPFLIEHADEITLWTHVAKNNPQWKNLKQASDCLLIFNGPHAYISPVYYENKLNVPTWNYTAVHLNCETEVVEDLYEQKRLMKNLVANFETKNQTDWKYELPEDFHQKLFNAIVWLKFKVKKIDGKFKLSQNRDKADYQKVLAEFSTRQSENDQELFKYMKLTMPEKMK</sequence>
<proteinExistence type="predicted"/>
<dbReference type="PANTHER" id="PTHR35802">
    <property type="entry name" value="PROTEASE SYNTHASE AND SPORULATION PROTEIN PAI 2"/>
    <property type="match status" value="1"/>
</dbReference>
<dbReference type="Pfam" id="PF04299">
    <property type="entry name" value="FMN_bind_2"/>
    <property type="match status" value="1"/>
</dbReference>